<evidence type="ECO:0008006" key="3">
    <source>
        <dbReference type="Google" id="ProtNLM"/>
    </source>
</evidence>
<name>A0A699GZD0_TANCI</name>
<organism evidence="2">
    <name type="scientific">Tanacetum cinerariifolium</name>
    <name type="common">Dalmatian daisy</name>
    <name type="synonym">Chrysanthemum cinerariifolium</name>
    <dbReference type="NCBI Taxonomy" id="118510"/>
    <lineage>
        <taxon>Eukaryota</taxon>
        <taxon>Viridiplantae</taxon>
        <taxon>Streptophyta</taxon>
        <taxon>Embryophyta</taxon>
        <taxon>Tracheophyta</taxon>
        <taxon>Spermatophyta</taxon>
        <taxon>Magnoliopsida</taxon>
        <taxon>eudicotyledons</taxon>
        <taxon>Gunneridae</taxon>
        <taxon>Pentapetalae</taxon>
        <taxon>asterids</taxon>
        <taxon>campanulids</taxon>
        <taxon>Asterales</taxon>
        <taxon>Asteraceae</taxon>
        <taxon>Asteroideae</taxon>
        <taxon>Anthemideae</taxon>
        <taxon>Anthemidinae</taxon>
        <taxon>Tanacetum</taxon>
    </lineage>
</organism>
<feature type="non-terminal residue" evidence="2">
    <location>
        <position position="1"/>
    </location>
</feature>
<feature type="region of interest" description="Disordered" evidence="1">
    <location>
        <begin position="389"/>
        <end position="416"/>
    </location>
</feature>
<evidence type="ECO:0000313" key="2">
    <source>
        <dbReference type="EMBL" id="GEW91893.1"/>
    </source>
</evidence>
<proteinExistence type="predicted"/>
<gene>
    <name evidence="2" type="ORF">Tci_263869</name>
</gene>
<reference evidence="2" key="1">
    <citation type="journal article" date="2019" name="Sci. Rep.">
        <title>Draft genome of Tanacetum cinerariifolium, the natural source of mosquito coil.</title>
        <authorList>
            <person name="Yamashiro T."/>
            <person name="Shiraishi A."/>
            <person name="Satake H."/>
            <person name="Nakayama K."/>
        </authorList>
    </citation>
    <scope>NUCLEOTIDE SEQUENCE</scope>
</reference>
<protein>
    <recommendedName>
        <fullName evidence="3">Pre-mRNA splicing Prp18-interacting factor</fullName>
    </recommendedName>
</protein>
<evidence type="ECO:0000256" key="1">
    <source>
        <dbReference type="SAM" id="MobiDB-lite"/>
    </source>
</evidence>
<dbReference type="AlphaFoldDB" id="A0A699GZD0"/>
<dbReference type="EMBL" id="BKCJ010080283">
    <property type="protein sequence ID" value="GEW91893.1"/>
    <property type="molecule type" value="Genomic_DNA"/>
</dbReference>
<sequence>ACLKCNSGAGNSFTYDPNPESFNEVQNIFNPPPQSHYNIYLCQICESNSHYGYECSQQVSLVYEPEPCYNQSFGDNAYPHDSPGVTPQIDHYCCYTCEDSLDGFFYHQCTCEFCGNGAHDGYNCPSHVPFIQTLPSFPQQYPCCEDCRGPHETFQSIAITLDLPTVEPEDSLRMRDEHLDTIPEIESDEFIKSSVEDLVPNPSEFEDEHECDCNKSFSDEDISKEIYSNPLFDEEIISMKIDPHHFNAESDLIESLLNHDSSIISSSSKIDSLLDEFVGELILLKSIPSRIDKTDCDPKEEIRLIEKFLYDNSSPRLLEEFISENSDAAIESFSPFPILVKDSDPFMEEIDLFLASDESIPSGIDSDYSDSEWDNIFLERLIHNDPIPIPENESVHFDSPSSPRPPAKPPDDDEIKPNLGILTVKMVGDISEHDVPMLRRLPTQPIHVSNQEKSPHLLSHRGLKLFSFLLNAR</sequence>
<accession>A0A699GZD0</accession>
<comment type="caution">
    <text evidence="2">The sequence shown here is derived from an EMBL/GenBank/DDBJ whole genome shotgun (WGS) entry which is preliminary data.</text>
</comment>